<reference evidence="3" key="2">
    <citation type="journal article" date="2017" name="Nat. Plants">
        <title>The Aegilops tauschii genome reveals multiple impacts of transposons.</title>
        <authorList>
            <person name="Zhao G."/>
            <person name="Zou C."/>
            <person name="Li K."/>
            <person name="Wang K."/>
            <person name="Li T."/>
            <person name="Gao L."/>
            <person name="Zhang X."/>
            <person name="Wang H."/>
            <person name="Yang Z."/>
            <person name="Liu X."/>
            <person name="Jiang W."/>
            <person name="Mao L."/>
            <person name="Kong X."/>
            <person name="Jiao Y."/>
            <person name="Jia J."/>
        </authorList>
    </citation>
    <scope>NUCLEOTIDE SEQUENCE [LARGE SCALE GENOMIC DNA]</scope>
    <source>
        <strain evidence="3">cv. AL8/78</strain>
    </source>
</reference>
<dbReference type="Gramene" id="AET5Gv20326400.14">
    <property type="protein sequence ID" value="AET5Gv20326400.14"/>
    <property type="gene ID" value="AET5Gv20326400"/>
</dbReference>
<sequence length="112" mass="11925">NFLKRTFSSFQGIRISEFKGRAVRWSENFGQDRAQISSSLLSHVPTRPAVAPLTRGHTVQASTTVSASAGAGDDASQGLVLLRYASQPLRTSQFSGTSPFSCTDAALPSPKP</sequence>
<feature type="region of interest" description="Disordered" evidence="1">
    <location>
        <begin position="90"/>
        <end position="112"/>
    </location>
</feature>
<feature type="compositionally biased region" description="Polar residues" evidence="1">
    <location>
        <begin position="90"/>
        <end position="101"/>
    </location>
</feature>
<reference evidence="3" key="1">
    <citation type="journal article" date="2014" name="Science">
        <title>Ancient hybridizations among the ancestral genomes of bread wheat.</title>
        <authorList>
            <consortium name="International Wheat Genome Sequencing Consortium,"/>
            <person name="Marcussen T."/>
            <person name="Sandve S.R."/>
            <person name="Heier L."/>
            <person name="Spannagl M."/>
            <person name="Pfeifer M."/>
            <person name="Jakobsen K.S."/>
            <person name="Wulff B.B."/>
            <person name="Steuernagel B."/>
            <person name="Mayer K.F."/>
            <person name="Olsen O.A."/>
        </authorList>
    </citation>
    <scope>NUCLEOTIDE SEQUENCE [LARGE SCALE GENOMIC DNA]</scope>
    <source>
        <strain evidence="3">cv. AL8/78</strain>
    </source>
</reference>
<organism evidence="2 3">
    <name type="scientific">Aegilops tauschii subsp. strangulata</name>
    <name type="common">Goatgrass</name>
    <dbReference type="NCBI Taxonomy" id="200361"/>
    <lineage>
        <taxon>Eukaryota</taxon>
        <taxon>Viridiplantae</taxon>
        <taxon>Streptophyta</taxon>
        <taxon>Embryophyta</taxon>
        <taxon>Tracheophyta</taxon>
        <taxon>Spermatophyta</taxon>
        <taxon>Magnoliopsida</taxon>
        <taxon>Liliopsida</taxon>
        <taxon>Poales</taxon>
        <taxon>Poaceae</taxon>
        <taxon>BOP clade</taxon>
        <taxon>Pooideae</taxon>
        <taxon>Triticodae</taxon>
        <taxon>Triticeae</taxon>
        <taxon>Triticinae</taxon>
        <taxon>Aegilops</taxon>
    </lineage>
</organism>
<reference evidence="2" key="4">
    <citation type="submission" date="2019-03" db="UniProtKB">
        <authorList>
            <consortium name="EnsemblPlants"/>
        </authorList>
    </citation>
    <scope>IDENTIFICATION</scope>
</reference>
<name>A0A453K764_AEGTS</name>
<reference evidence="2" key="5">
    <citation type="journal article" date="2021" name="G3 (Bethesda)">
        <title>Aegilops tauschii genome assembly Aet v5.0 features greater sequence contiguity and improved annotation.</title>
        <authorList>
            <person name="Wang L."/>
            <person name="Zhu T."/>
            <person name="Rodriguez J.C."/>
            <person name="Deal K.R."/>
            <person name="Dubcovsky J."/>
            <person name="McGuire P.E."/>
            <person name="Lux T."/>
            <person name="Spannagl M."/>
            <person name="Mayer K.F.X."/>
            <person name="Baldrich P."/>
            <person name="Meyers B.C."/>
            <person name="Huo N."/>
            <person name="Gu Y.Q."/>
            <person name="Zhou H."/>
            <person name="Devos K.M."/>
            <person name="Bennetzen J.L."/>
            <person name="Unver T."/>
            <person name="Budak H."/>
            <person name="Gulick P.J."/>
            <person name="Galiba G."/>
            <person name="Kalapos B."/>
            <person name="Nelson D.R."/>
            <person name="Li P."/>
            <person name="You F.M."/>
            <person name="Luo M.C."/>
            <person name="Dvorak J."/>
        </authorList>
    </citation>
    <scope>NUCLEOTIDE SEQUENCE [LARGE SCALE GENOMIC DNA]</scope>
    <source>
        <strain evidence="2">cv. AL8/78</strain>
    </source>
</reference>
<dbReference type="EnsemblPlants" id="AET5Gv20326400.14">
    <property type="protein sequence ID" value="AET5Gv20326400.14"/>
    <property type="gene ID" value="AET5Gv20326400"/>
</dbReference>
<reference evidence="2" key="3">
    <citation type="journal article" date="2017" name="Nature">
        <title>Genome sequence of the progenitor of the wheat D genome Aegilops tauschii.</title>
        <authorList>
            <person name="Luo M.C."/>
            <person name="Gu Y.Q."/>
            <person name="Puiu D."/>
            <person name="Wang H."/>
            <person name="Twardziok S.O."/>
            <person name="Deal K.R."/>
            <person name="Huo N."/>
            <person name="Zhu T."/>
            <person name="Wang L."/>
            <person name="Wang Y."/>
            <person name="McGuire P.E."/>
            <person name="Liu S."/>
            <person name="Long H."/>
            <person name="Ramasamy R.K."/>
            <person name="Rodriguez J.C."/>
            <person name="Van S.L."/>
            <person name="Yuan L."/>
            <person name="Wang Z."/>
            <person name="Xia Z."/>
            <person name="Xiao L."/>
            <person name="Anderson O.D."/>
            <person name="Ouyang S."/>
            <person name="Liang Y."/>
            <person name="Zimin A.V."/>
            <person name="Pertea G."/>
            <person name="Qi P."/>
            <person name="Bennetzen J.L."/>
            <person name="Dai X."/>
            <person name="Dawson M.W."/>
            <person name="Muller H.G."/>
            <person name="Kugler K."/>
            <person name="Rivarola-Duarte L."/>
            <person name="Spannagl M."/>
            <person name="Mayer K.F.X."/>
            <person name="Lu F.H."/>
            <person name="Bevan M.W."/>
            <person name="Leroy P."/>
            <person name="Li P."/>
            <person name="You F.M."/>
            <person name="Sun Q."/>
            <person name="Liu Z."/>
            <person name="Lyons E."/>
            <person name="Wicker T."/>
            <person name="Salzberg S.L."/>
            <person name="Devos K.M."/>
            <person name="Dvorak J."/>
        </authorList>
    </citation>
    <scope>NUCLEOTIDE SEQUENCE [LARGE SCALE GENOMIC DNA]</scope>
    <source>
        <strain evidence="2">cv. AL8/78</strain>
    </source>
</reference>
<dbReference type="Proteomes" id="UP000015105">
    <property type="component" value="Chromosome 5D"/>
</dbReference>
<accession>A0A453K764</accession>
<protein>
    <submittedName>
        <fullName evidence="2">Uncharacterized protein</fullName>
    </submittedName>
</protein>
<evidence type="ECO:0000313" key="3">
    <source>
        <dbReference type="Proteomes" id="UP000015105"/>
    </source>
</evidence>
<proteinExistence type="predicted"/>
<evidence type="ECO:0000256" key="1">
    <source>
        <dbReference type="SAM" id="MobiDB-lite"/>
    </source>
</evidence>
<evidence type="ECO:0000313" key="2">
    <source>
        <dbReference type="EnsemblPlants" id="AET5Gv20326400.14"/>
    </source>
</evidence>
<dbReference type="AlphaFoldDB" id="A0A453K764"/>
<keyword evidence="3" id="KW-1185">Reference proteome</keyword>